<sequence length="386" mass="42586">MANIQVDDVEFGWFLPTSGDGEFIGVTPERESTLDYLTQVAQTAEASGFTFALIPTGSTCTDAWILGSAIVARTKTFKPLVAMRPGLISPILAARMAGALDYISNGRALINVVTGDNPADLVATGDPLHADHDARYDRTLEFLQVVKSVWEQSVQSGKDYFTGERVKFKGKYYEVEAAASYPPPVQQPHPPLYFGGSSPAGKRVASQMADVYLMWAEPLDWIQGQIEEMEQLRQALKDETQVERSIRYGIRAQILVRDTAEEAWAAARRIISKVDPKLYDLAKSRHNKTDATNQRRQNQLRDLSESTEGLVGPNLWAGLSAIRGGGALMFVGTPDEVSDRLIEFVDIGISSFILSGYPHLEEAKNTGERVIPLVRQKLQARKATQI</sequence>
<organism evidence="6 7">
    <name type="scientific">Alicyclobacillus fodiniaquatilis</name>
    <dbReference type="NCBI Taxonomy" id="1661150"/>
    <lineage>
        <taxon>Bacteria</taxon>
        <taxon>Bacillati</taxon>
        <taxon>Bacillota</taxon>
        <taxon>Bacilli</taxon>
        <taxon>Bacillales</taxon>
        <taxon>Alicyclobacillaceae</taxon>
        <taxon>Alicyclobacillus</taxon>
    </lineage>
</organism>
<dbReference type="SUPFAM" id="SSF51679">
    <property type="entry name" value="Bacterial luciferase-like"/>
    <property type="match status" value="1"/>
</dbReference>
<accession>A0ABW4JLY7</accession>
<name>A0ABW4JLY7_9BACL</name>
<dbReference type="PANTHER" id="PTHR42847:SF4">
    <property type="entry name" value="ALKANESULFONATE MONOOXYGENASE-RELATED"/>
    <property type="match status" value="1"/>
</dbReference>
<evidence type="ECO:0000259" key="5">
    <source>
        <dbReference type="Pfam" id="PF00296"/>
    </source>
</evidence>
<dbReference type="RefSeq" id="WP_377944013.1">
    <property type="nucleotide sequence ID" value="NZ_JBHUCX010000044.1"/>
</dbReference>
<keyword evidence="2" id="KW-0288">FMN</keyword>
<dbReference type="InterPro" id="IPR011251">
    <property type="entry name" value="Luciferase-like_dom"/>
</dbReference>
<protein>
    <submittedName>
        <fullName evidence="6">LLM class flavin-dependent oxidoreductase</fullName>
    </submittedName>
</protein>
<evidence type="ECO:0000256" key="3">
    <source>
        <dbReference type="ARBA" id="ARBA00023002"/>
    </source>
</evidence>
<keyword evidence="7" id="KW-1185">Reference proteome</keyword>
<comment type="caution">
    <text evidence="6">The sequence shown here is derived from an EMBL/GenBank/DDBJ whole genome shotgun (WGS) entry which is preliminary data.</text>
</comment>
<dbReference type="InterPro" id="IPR036661">
    <property type="entry name" value="Luciferase-like_sf"/>
</dbReference>
<keyword evidence="3" id="KW-0560">Oxidoreductase</keyword>
<dbReference type="CDD" id="cd01094">
    <property type="entry name" value="Alkanesulfonate_monoxygenase"/>
    <property type="match status" value="1"/>
</dbReference>
<dbReference type="Pfam" id="PF00296">
    <property type="entry name" value="Bac_luciferase"/>
    <property type="match status" value="1"/>
</dbReference>
<keyword evidence="4" id="KW-0503">Monooxygenase</keyword>
<dbReference type="InterPro" id="IPR050172">
    <property type="entry name" value="SsuD_RutA_monooxygenase"/>
</dbReference>
<dbReference type="Gene3D" id="3.20.20.30">
    <property type="entry name" value="Luciferase-like domain"/>
    <property type="match status" value="1"/>
</dbReference>
<evidence type="ECO:0000313" key="7">
    <source>
        <dbReference type="Proteomes" id="UP001597079"/>
    </source>
</evidence>
<dbReference type="Proteomes" id="UP001597079">
    <property type="component" value="Unassembled WGS sequence"/>
</dbReference>
<proteinExistence type="predicted"/>
<evidence type="ECO:0000256" key="1">
    <source>
        <dbReference type="ARBA" id="ARBA00022630"/>
    </source>
</evidence>
<gene>
    <name evidence="6" type="ORF">ACFSB2_15555</name>
</gene>
<evidence type="ECO:0000313" key="6">
    <source>
        <dbReference type="EMBL" id="MFD1676120.1"/>
    </source>
</evidence>
<reference evidence="7" key="1">
    <citation type="journal article" date="2019" name="Int. J. Syst. Evol. Microbiol.">
        <title>The Global Catalogue of Microorganisms (GCM) 10K type strain sequencing project: providing services to taxonomists for standard genome sequencing and annotation.</title>
        <authorList>
            <consortium name="The Broad Institute Genomics Platform"/>
            <consortium name="The Broad Institute Genome Sequencing Center for Infectious Disease"/>
            <person name="Wu L."/>
            <person name="Ma J."/>
        </authorList>
    </citation>
    <scope>NUCLEOTIDE SEQUENCE [LARGE SCALE GENOMIC DNA]</scope>
    <source>
        <strain evidence="7">CGMCC 1.12286</strain>
    </source>
</reference>
<dbReference type="EMBL" id="JBHUCX010000044">
    <property type="protein sequence ID" value="MFD1676120.1"/>
    <property type="molecule type" value="Genomic_DNA"/>
</dbReference>
<dbReference type="PANTHER" id="PTHR42847">
    <property type="entry name" value="ALKANESULFONATE MONOOXYGENASE"/>
    <property type="match status" value="1"/>
</dbReference>
<keyword evidence="1" id="KW-0285">Flavoprotein</keyword>
<feature type="domain" description="Luciferase-like" evidence="5">
    <location>
        <begin position="10"/>
        <end position="350"/>
    </location>
</feature>
<evidence type="ECO:0000256" key="2">
    <source>
        <dbReference type="ARBA" id="ARBA00022643"/>
    </source>
</evidence>
<evidence type="ECO:0000256" key="4">
    <source>
        <dbReference type="ARBA" id="ARBA00023033"/>
    </source>
</evidence>